<keyword evidence="2" id="KW-1185">Reference proteome</keyword>
<dbReference type="Proteomes" id="UP001257659">
    <property type="component" value="Unassembled WGS sequence"/>
</dbReference>
<gene>
    <name evidence="1" type="ORF">GGR31_001308</name>
</gene>
<accession>A0ABU1K869</accession>
<name>A0ABU1K869_9FLAO</name>
<dbReference type="EMBL" id="JAVDQA010000002">
    <property type="protein sequence ID" value="MDR6300677.1"/>
    <property type="molecule type" value="Genomic_DNA"/>
</dbReference>
<organism evidence="1 2">
    <name type="scientific">Mesonia maritima</name>
    <dbReference type="NCBI Taxonomy" id="1793873"/>
    <lineage>
        <taxon>Bacteria</taxon>
        <taxon>Pseudomonadati</taxon>
        <taxon>Bacteroidota</taxon>
        <taxon>Flavobacteriia</taxon>
        <taxon>Flavobacteriales</taxon>
        <taxon>Flavobacteriaceae</taxon>
        <taxon>Mesonia</taxon>
    </lineage>
</organism>
<reference evidence="1 2" key="1">
    <citation type="submission" date="2023-07" db="EMBL/GenBank/DDBJ databases">
        <title>Genomic Encyclopedia of Type Strains, Phase IV (KMG-IV): sequencing the most valuable type-strain genomes for metagenomic binning, comparative biology and taxonomic classification.</title>
        <authorList>
            <person name="Goeker M."/>
        </authorList>
    </citation>
    <scope>NUCLEOTIDE SEQUENCE [LARGE SCALE GENOMIC DNA]</scope>
    <source>
        <strain evidence="1 2">DSM 102814</strain>
    </source>
</reference>
<comment type="caution">
    <text evidence="1">The sequence shown here is derived from an EMBL/GenBank/DDBJ whole genome shotgun (WGS) entry which is preliminary data.</text>
</comment>
<dbReference type="Pfam" id="PF19781">
    <property type="entry name" value="DUF6266"/>
    <property type="match status" value="1"/>
</dbReference>
<protein>
    <submittedName>
        <fullName evidence="1">Uncharacterized protein</fullName>
    </submittedName>
</protein>
<dbReference type="InterPro" id="IPR046233">
    <property type="entry name" value="DUF6266"/>
</dbReference>
<proteinExistence type="predicted"/>
<sequence length="210" mass="24168">MARIINNPLGDLSGKAGSVVFKKTKYGTYISSLPNVNSQKSSTLQKKQQSKMKTVMHFLTPLQWILKNTYFPLQQNSPTFNHIKSYYLRHALTSNGEGYHITYSQCLLSYGDLRIPEQVELQREESQVHLTWQPQVEQAMAKADDQLFVVVYQPDLHQFYFVEQLAERQAGQATFAIPEVWSPTAEFHGWVGYYRPQEQQASLSVYLGEL</sequence>
<dbReference type="RefSeq" id="WP_309727572.1">
    <property type="nucleotide sequence ID" value="NZ_JAVDQA010000002.1"/>
</dbReference>
<evidence type="ECO:0000313" key="1">
    <source>
        <dbReference type="EMBL" id="MDR6300677.1"/>
    </source>
</evidence>
<evidence type="ECO:0000313" key="2">
    <source>
        <dbReference type="Proteomes" id="UP001257659"/>
    </source>
</evidence>